<sequence>MPPQRHLPPSTQPRVRQRSARACGPCRRRKIKCDGTEPCAACAVYGYDCVFNDTPRRKPAAKSPDRPVATTEVANPILPGTAITLGEPLKNNELFIASESILEPSNTDPLLLRALKTRFTTIHSAIAVPRKLGMTLGLQPLPRLQSFGWNPGIRPEPHVTPKIGLCDIISVDQMRYYSDIYFNEVHPYFGILDKDLYTMRSKEFWLVGRKGIDFEACICGVVALGSYFSSEPLSTEAEVVEQGRYLLDFSIAHAPAQLSIKHVLAWILRAIYLRSTTRPHLSWLASCNAMHLAEAIGLHREISESQVPCERLGNHRPVEPLEVDLRRRTFWVAVALNQLLCSEYGRTKITIDMISCKPLQPVPGDFTLDVVNIMTSVPRSQDFTTANIAELVDSLRMACEMPAKSAFLGLLKADACFCIYRMLRCTNIILPSCRVTPLLEVIRVALDGVKFLCSMRQAWWNLIGTPFHCVCVLLALGTPASLEMVPKTLETLKAATDLYNSHLSDETLRTAYALVQGARDKRKQEIENLDRGLENVGELPSATNGELDSVGFFESPMNGDMGGFMDFVDIVNFYGPEVDAFMLT</sequence>
<dbReference type="Pfam" id="PF00172">
    <property type="entry name" value="Zn_clus"/>
    <property type="match status" value="1"/>
</dbReference>
<dbReference type="OrthoDB" id="4064873at2759"/>
<dbReference type="SMART" id="SM00906">
    <property type="entry name" value="Fungal_trans"/>
    <property type="match status" value="1"/>
</dbReference>
<dbReference type="GO" id="GO:0009410">
    <property type="term" value="P:response to xenobiotic stimulus"/>
    <property type="evidence" value="ECO:0007669"/>
    <property type="project" value="TreeGrafter"/>
</dbReference>
<reference evidence="8 9" key="1">
    <citation type="submission" date="2015-10" db="EMBL/GenBank/DDBJ databases">
        <title>Full genome of DAOMC 229536 Phialocephala scopiformis, a fungal endophyte of spruce producing the potent anti-insectan compound rugulosin.</title>
        <authorList>
            <consortium name="DOE Joint Genome Institute"/>
            <person name="Walker A.K."/>
            <person name="Frasz S.L."/>
            <person name="Seifert K.A."/>
            <person name="Miller J.D."/>
            <person name="Mondo S.J."/>
            <person name="Labutti K."/>
            <person name="Lipzen A."/>
            <person name="Dockter R."/>
            <person name="Kennedy M."/>
            <person name="Grigoriev I.V."/>
            <person name="Spatafora J.W."/>
        </authorList>
    </citation>
    <scope>NUCLEOTIDE SEQUENCE [LARGE SCALE GENOMIC DNA]</scope>
    <source>
        <strain evidence="8 9">CBS 120377</strain>
    </source>
</reference>
<evidence type="ECO:0000256" key="6">
    <source>
        <dbReference type="ARBA" id="ARBA00023242"/>
    </source>
</evidence>
<feature type="domain" description="Zn(2)-C6 fungal-type" evidence="7">
    <location>
        <begin position="22"/>
        <end position="51"/>
    </location>
</feature>
<dbReference type="RefSeq" id="XP_018073472.1">
    <property type="nucleotide sequence ID" value="XM_018207820.1"/>
</dbReference>
<dbReference type="Gene3D" id="4.10.240.10">
    <property type="entry name" value="Zn(2)-C6 fungal-type DNA-binding domain"/>
    <property type="match status" value="1"/>
</dbReference>
<dbReference type="PROSITE" id="PS00463">
    <property type="entry name" value="ZN2_CY6_FUNGAL_1"/>
    <property type="match status" value="1"/>
</dbReference>
<keyword evidence="6" id="KW-0539">Nucleus</keyword>
<gene>
    <name evidence="8" type="ORF">LY89DRAFT_477705</name>
</gene>
<dbReference type="InParanoid" id="A0A194XH68"/>
<evidence type="ECO:0000259" key="7">
    <source>
        <dbReference type="PROSITE" id="PS50048"/>
    </source>
</evidence>
<dbReference type="SUPFAM" id="SSF57701">
    <property type="entry name" value="Zn2/Cys6 DNA-binding domain"/>
    <property type="match status" value="1"/>
</dbReference>
<keyword evidence="3" id="KW-0805">Transcription regulation</keyword>
<dbReference type="CDD" id="cd12148">
    <property type="entry name" value="fungal_TF_MHR"/>
    <property type="match status" value="1"/>
</dbReference>
<dbReference type="SMART" id="SM00066">
    <property type="entry name" value="GAL4"/>
    <property type="match status" value="1"/>
</dbReference>
<dbReference type="PANTHER" id="PTHR31779">
    <property type="entry name" value="2-NITROPROPANE DIOXYGENASE FAMILY, PUTATIVE (AFU_ORTHOLOGUE AFUA_2G17430)-RELATED"/>
    <property type="match status" value="1"/>
</dbReference>
<evidence type="ECO:0000313" key="8">
    <source>
        <dbReference type="EMBL" id="KUJ19117.1"/>
    </source>
</evidence>
<dbReference type="InterPro" id="IPR052478">
    <property type="entry name" value="Metabolite_Synth_Reg"/>
</dbReference>
<keyword evidence="1" id="KW-0479">Metal-binding</keyword>
<dbReference type="Proteomes" id="UP000070700">
    <property type="component" value="Unassembled WGS sequence"/>
</dbReference>
<dbReference type="KEGG" id="psco:LY89DRAFT_477705"/>
<protein>
    <recommendedName>
        <fullName evidence="7">Zn(2)-C6 fungal-type domain-containing protein</fullName>
    </recommendedName>
</protein>
<dbReference type="GO" id="GO:0006351">
    <property type="term" value="P:DNA-templated transcription"/>
    <property type="evidence" value="ECO:0007669"/>
    <property type="project" value="InterPro"/>
</dbReference>
<dbReference type="InterPro" id="IPR001138">
    <property type="entry name" value="Zn2Cys6_DnaBD"/>
</dbReference>
<evidence type="ECO:0000256" key="1">
    <source>
        <dbReference type="ARBA" id="ARBA00022723"/>
    </source>
</evidence>
<dbReference type="InterPro" id="IPR036864">
    <property type="entry name" value="Zn2-C6_fun-type_DNA-bd_sf"/>
</dbReference>
<keyword evidence="4" id="KW-0238">DNA-binding</keyword>
<dbReference type="GO" id="GO:0008270">
    <property type="term" value="F:zinc ion binding"/>
    <property type="evidence" value="ECO:0007669"/>
    <property type="project" value="InterPro"/>
</dbReference>
<dbReference type="Pfam" id="PF04082">
    <property type="entry name" value="Fungal_trans"/>
    <property type="match status" value="1"/>
</dbReference>
<dbReference type="GO" id="GO:0000981">
    <property type="term" value="F:DNA-binding transcription factor activity, RNA polymerase II-specific"/>
    <property type="evidence" value="ECO:0007669"/>
    <property type="project" value="InterPro"/>
</dbReference>
<evidence type="ECO:0000256" key="2">
    <source>
        <dbReference type="ARBA" id="ARBA00022833"/>
    </source>
</evidence>
<keyword evidence="9" id="KW-1185">Reference proteome</keyword>
<evidence type="ECO:0000256" key="4">
    <source>
        <dbReference type="ARBA" id="ARBA00023125"/>
    </source>
</evidence>
<name>A0A194XH68_MOLSC</name>
<dbReference type="GO" id="GO:0003677">
    <property type="term" value="F:DNA binding"/>
    <property type="evidence" value="ECO:0007669"/>
    <property type="project" value="UniProtKB-KW"/>
</dbReference>
<evidence type="ECO:0000256" key="5">
    <source>
        <dbReference type="ARBA" id="ARBA00023163"/>
    </source>
</evidence>
<organism evidence="8 9">
    <name type="scientific">Mollisia scopiformis</name>
    <name type="common">Conifer needle endophyte fungus</name>
    <name type="synonym">Phialocephala scopiformis</name>
    <dbReference type="NCBI Taxonomy" id="149040"/>
    <lineage>
        <taxon>Eukaryota</taxon>
        <taxon>Fungi</taxon>
        <taxon>Dikarya</taxon>
        <taxon>Ascomycota</taxon>
        <taxon>Pezizomycotina</taxon>
        <taxon>Leotiomycetes</taxon>
        <taxon>Helotiales</taxon>
        <taxon>Mollisiaceae</taxon>
        <taxon>Mollisia</taxon>
    </lineage>
</organism>
<dbReference type="InterPro" id="IPR007219">
    <property type="entry name" value="XnlR_reg_dom"/>
</dbReference>
<dbReference type="PROSITE" id="PS50048">
    <property type="entry name" value="ZN2_CY6_FUNGAL_2"/>
    <property type="match status" value="1"/>
</dbReference>
<evidence type="ECO:0000313" key="9">
    <source>
        <dbReference type="Proteomes" id="UP000070700"/>
    </source>
</evidence>
<accession>A0A194XH68</accession>
<keyword evidence="2" id="KW-0862">Zinc</keyword>
<dbReference type="AlphaFoldDB" id="A0A194XH68"/>
<dbReference type="CDD" id="cd00067">
    <property type="entry name" value="GAL4"/>
    <property type="match status" value="1"/>
</dbReference>
<proteinExistence type="predicted"/>
<dbReference type="GeneID" id="28817546"/>
<dbReference type="PANTHER" id="PTHR31779:SF4">
    <property type="entry name" value="2-NITROPROPANE DIOXYGENASE FAMILY, PUTATIVE (AFU_ORTHOLOGUE AFUA_2G17430)-RELATED"/>
    <property type="match status" value="1"/>
</dbReference>
<evidence type="ECO:0000256" key="3">
    <source>
        <dbReference type="ARBA" id="ARBA00023015"/>
    </source>
</evidence>
<dbReference type="EMBL" id="KQ947411">
    <property type="protein sequence ID" value="KUJ19117.1"/>
    <property type="molecule type" value="Genomic_DNA"/>
</dbReference>
<keyword evidence="5" id="KW-0804">Transcription</keyword>